<dbReference type="EMBL" id="JAULSN010000013">
    <property type="protein sequence ID" value="KAK3361069.1"/>
    <property type="molecule type" value="Genomic_DNA"/>
</dbReference>
<evidence type="ECO:0000256" key="8">
    <source>
        <dbReference type="SAM" id="MobiDB-lite"/>
    </source>
</evidence>
<evidence type="ECO:0000256" key="5">
    <source>
        <dbReference type="ARBA" id="ARBA00044949"/>
    </source>
</evidence>
<evidence type="ECO:0000256" key="7">
    <source>
        <dbReference type="ARBA" id="ARBA00047927"/>
    </source>
</evidence>
<dbReference type="InterPro" id="IPR004861">
    <property type="entry name" value="Siw14-like"/>
</dbReference>
<dbReference type="GO" id="GO:0016791">
    <property type="term" value="F:phosphatase activity"/>
    <property type="evidence" value="ECO:0007669"/>
    <property type="project" value="TreeGrafter"/>
</dbReference>
<dbReference type="EC" id="3.6.1.52" evidence="2"/>
<evidence type="ECO:0000256" key="1">
    <source>
        <dbReference type="ARBA" id="ARBA00004496"/>
    </source>
</evidence>
<feature type="domain" description="Tyrosine-protein phosphatase" evidence="10">
    <location>
        <begin position="105"/>
        <end position="252"/>
    </location>
</feature>
<dbReference type="InterPro" id="IPR020422">
    <property type="entry name" value="TYR_PHOSPHATASE_DUAL_dom"/>
</dbReference>
<reference evidence="11" key="1">
    <citation type="journal article" date="2023" name="Mol. Phylogenet. Evol.">
        <title>Genome-scale phylogeny and comparative genomics of the fungal order Sordariales.</title>
        <authorList>
            <person name="Hensen N."/>
            <person name="Bonometti L."/>
            <person name="Westerberg I."/>
            <person name="Brannstrom I.O."/>
            <person name="Guillou S."/>
            <person name="Cros-Aarteil S."/>
            <person name="Calhoun S."/>
            <person name="Haridas S."/>
            <person name="Kuo A."/>
            <person name="Mondo S."/>
            <person name="Pangilinan J."/>
            <person name="Riley R."/>
            <person name="LaButti K."/>
            <person name="Andreopoulos B."/>
            <person name="Lipzen A."/>
            <person name="Chen C."/>
            <person name="Yan M."/>
            <person name="Daum C."/>
            <person name="Ng V."/>
            <person name="Clum A."/>
            <person name="Steindorff A."/>
            <person name="Ohm R.A."/>
            <person name="Martin F."/>
            <person name="Silar P."/>
            <person name="Natvig D.O."/>
            <person name="Lalanne C."/>
            <person name="Gautier V."/>
            <person name="Ament-Velasquez S.L."/>
            <person name="Kruys A."/>
            <person name="Hutchinson M.I."/>
            <person name="Powell A.J."/>
            <person name="Barry K."/>
            <person name="Miller A.N."/>
            <person name="Grigoriev I.V."/>
            <person name="Debuchy R."/>
            <person name="Gladieux P."/>
            <person name="Hiltunen Thoren M."/>
            <person name="Johannesson H."/>
        </authorList>
    </citation>
    <scope>NUCLEOTIDE SEQUENCE</scope>
    <source>
        <strain evidence="11">CBS 958.72</strain>
    </source>
</reference>
<keyword evidence="9" id="KW-0812">Transmembrane</keyword>
<evidence type="ECO:0000313" key="11">
    <source>
        <dbReference type="EMBL" id="KAK3361069.1"/>
    </source>
</evidence>
<proteinExistence type="inferred from homology"/>
<dbReference type="GO" id="GO:0052840">
    <property type="term" value="F:inositol diphosphate tetrakisphosphate diphosphatase activity"/>
    <property type="evidence" value="ECO:0007669"/>
    <property type="project" value="TreeGrafter"/>
</dbReference>
<dbReference type="PROSITE" id="PS50054">
    <property type="entry name" value="TYR_PHOSPHATASE_DUAL"/>
    <property type="match status" value="1"/>
</dbReference>
<dbReference type="InterPro" id="IPR016130">
    <property type="entry name" value="Tyr_Pase_AS"/>
</dbReference>
<comment type="catalytic activity">
    <reaction evidence="6">
        <text>5-diphospho-1D-myo-inositol 1,2,3,4,6-pentakisphosphate + H2O = 1D-myo-inositol hexakisphosphate + phosphate + H(+)</text>
        <dbReference type="Rhea" id="RHEA:22384"/>
        <dbReference type="ChEBI" id="CHEBI:15377"/>
        <dbReference type="ChEBI" id="CHEBI:15378"/>
        <dbReference type="ChEBI" id="CHEBI:43474"/>
        <dbReference type="ChEBI" id="CHEBI:58130"/>
        <dbReference type="ChEBI" id="CHEBI:58628"/>
        <dbReference type="EC" id="3.6.1.52"/>
    </reaction>
    <physiologicalReaction direction="left-to-right" evidence="6">
        <dbReference type="Rhea" id="RHEA:22385"/>
    </physiologicalReaction>
</comment>
<comment type="subcellular location">
    <subcellularLocation>
        <location evidence="1">Cytoplasm</location>
    </subcellularLocation>
</comment>
<keyword evidence="4" id="KW-0378">Hydrolase</keyword>
<comment type="catalytic activity">
    <reaction evidence="7">
        <text>1,5-bis(diphospho)-1D-myo-inositol 2,3,4,6-tetrakisphosphate + H2O = 1-diphospho-1D-myo-inositol 2,3,4,5,6-pentakisphosphate + phosphate + 2 H(+)</text>
        <dbReference type="Rhea" id="RHEA:79699"/>
        <dbReference type="ChEBI" id="CHEBI:15377"/>
        <dbReference type="ChEBI" id="CHEBI:15378"/>
        <dbReference type="ChEBI" id="CHEBI:43474"/>
        <dbReference type="ChEBI" id="CHEBI:74946"/>
        <dbReference type="ChEBI" id="CHEBI:77983"/>
        <dbReference type="EC" id="3.6.1.52"/>
    </reaction>
    <physiologicalReaction direction="left-to-right" evidence="7">
        <dbReference type="Rhea" id="RHEA:79700"/>
    </physiologicalReaction>
</comment>
<dbReference type="FunFam" id="3.90.190.10:FF:000035">
    <property type="entry name" value="Tyrosine phosphatase, putative"/>
    <property type="match status" value="1"/>
</dbReference>
<dbReference type="GO" id="GO:0005737">
    <property type="term" value="C:cytoplasm"/>
    <property type="evidence" value="ECO:0007669"/>
    <property type="project" value="UniProtKB-SubCell"/>
</dbReference>
<gene>
    <name evidence="11" type="ORF">B0T24DRAFT_122533</name>
</gene>
<evidence type="ECO:0000313" key="12">
    <source>
        <dbReference type="Proteomes" id="UP001287356"/>
    </source>
</evidence>
<evidence type="ECO:0000256" key="2">
    <source>
        <dbReference type="ARBA" id="ARBA00012527"/>
    </source>
</evidence>
<dbReference type="Proteomes" id="UP001287356">
    <property type="component" value="Unassembled WGS sequence"/>
</dbReference>
<keyword evidence="9" id="KW-1133">Transmembrane helix</keyword>
<dbReference type="PROSITE" id="PS00383">
    <property type="entry name" value="TYR_PHOSPHATASE_1"/>
    <property type="match status" value="1"/>
</dbReference>
<evidence type="ECO:0000256" key="9">
    <source>
        <dbReference type="SAM" id="Phobius"/>
    </source>
</evidence>
<name>A0AAE0JSJ2_9PEZI</name>
<reference evidence="11" key="2">
    <citation type="submission" date="2023-06" db="EMBL/GenBank/DDBJ databases">
        <authorList>
            <consortium name="Lawrence Berkeley National Laboratory"/>
            <person name="Haridas S."/>
            <person name="Hensen N."/>
            <person name="Bonometti L."/>
            <person name="Westerberg I."/>
            <person name="Brannstrom I.O."/>
            <person name="Guillou S."/>
            <person name="Cros-Aarteil S."/>
            <person name="Calhoun S."/>
            <person name="Kuo A."/>
            <person name="Mondo S."/>
            <person name="Pangilinan J."/>
            <person name="Riley R."/>
            <person name="Labutti K."/>
            <person name="Andreopoulos B."/>
            <person name="Lipzen A."/>
            <person name="Chen C."/>
            <person name="Yanf M."/>
            <person name="Daum C."/>
            <person name="Ng V."/>
            <person name="Clum A."/>
            <person name="Steindorff A."/>
            <person name="Ohm R."/>
            <person name="Martin F."/>
            <person name="Silar P."/>
            <person name="Natvig D."/>
            <person name="Lalanne C."/>
            <person name="Gautier V."/>
            <person name="Ament-Velasquez S.L."/>
            <person name="Kruys A."/>
            <person name="Hutchinson M.I."/>
            <person name="Powell A.J."/>
            <person name="Barry K."/>
            <person name="Miller A.N."/>
            <person name="Grigoriev I.V."/>
            <person name="Debuchy R."/>
            <person name="Gladieux P."/>
            <person name="Thoren M.H."/>
            <person name="Johannesson H."/>
        </authorList>
    </citation>
    <scope>NUCLEOTIDE SEQUENCE</scope>
    <source>
        <strain evidence="11">CBS 958.72</strain>
    </source>
</reference>
<feature type="transmembrane region" description="Helical" evidence="9">
    <location>
        <begin position="265"/>
        <end position="284"/>
    </location>
</feature>
<keyword evidence="9" id="KW-0472">Membrane</keyword>
<keyword evidence="12" id="KW-1185">Reference proteome</keyword>
<feature type="compositionally biased region" description="Polar residues" evidence="8">
    <location>
        <begin position="46"/>
        <end position="70"/>
    </location>
</feature>
<dbReference type="InterPro" id="IPR029021">
    <property type="entry name" value="Prot-tyrosine_phosphatase-like"/>
</dbReference>
<organism evidence="11 12">
    <name type="scientific">Lasiosphaeria ovina</name>
    <dbReference type="NCBI Taxonomy" id="92902"/>
    <lineage>
        <taxon>Eukaryota</taxon>
        <taxon>Fungi</taxon>
        <taxon>Dikarya</taxon>
        <taxon>Ascomycota</taxon>
        <taxon>Pezizomycotina</taxon>
        <taxon>Sordariomycetes</taxon>
        <taxon>Sordariomycetidae</taxon>
        <taxon>Sordariales</taxon>
        <taxon>Lasiosphaeriaceae</taxon>
        <taxon>Lasiosphaeria</taxon>
    </lineage>
</organism>
<evidence type="ECO:0000256" key="4">
    <source>
        <dbReference type="ARBA" id="ARBA00022801"/>
    </source>
</evidence>
<comment type="caution">
    <text evidence="11">The sequence shown here is derived from an EMBL/GenBank/DDBJ whole genome shotgun (WGS) entry which is preliminary data.</text>
</comment>
<comment type="similarity">
    <text evidence="5">Belongs to the protein-tyrosine phosphatase family. Atypical dual-specificity phosphatase Siw14-like subfamily.</text>
</comment>
<accession>A0AAE0JSJ2</accession>
<protein>
    <recommendedName>
        <fullName evidence="2">diphosphoinositol-polyphosphate diphosphatase</fullName>
        <ecNumber evidence="2">3.6.1.52</ecNumber>
    </recommendedName>
</protein>
<keyword evidence="3" id="KW-0963">Cytoplasm</keyword>
<dbReference type="PANTHER" id="PTHR31126">
    <property type="entry name" value="TYROSINE-PROTEIN PHOSPHATASE"/>
    <property type="match status" value="1"/>
</dbReference>
<dbReference type="Pfam" id="PF03162">
    <property type="entry name" value="Y_phosphatase2"/>
    <property type="match status" value="1"/>
</dbReference>
<evidence type="ECO:0000259" key="10">
    <source>
        <dbReference type="PROSITE" id="PS50054"/>
    </source>
</evidence>
<dbReference type="PANTHER" id="PTHR31126:SF48">
    <property type="entry name" value="INOSITOL PHOSPHATASE SIW14"/>
    <property type="match status" value="1"/>
</dbReference>
<sequence>MAVDGQAVSKRSAVRVYVEDEYGADKDTPERQSRRSSRYEEDMYETTGQNTPTSRQQSDNTSPQNGQPPITSGVFRGIADGVYDYTGCTSPQHDATIPIDGRPINFGVVVPGVYRSSFPQTEDHLFLKGLKLKTIITLVQKDFPQGYKAFMRANGIKHHVVNMKGTKKEEIPITTMKTILRLVLRRENHPLLIHCNHGRHRTGCVVGIIRKASGWDLTKVLNEYKQYAGPKIRDCDIKYITRFELATLTNLWASESGAMLRIRNFGRVTLFTVVILVIWIISGNKLHARRKLLR</sequence>
<dbReference type="Gene3D" id="3.90.190.10">
    <property type="entry name" value="Protein tyrosine phosphatase superfamily"/>
    <property type="match status" value="1"/>
</dbReference>
<evidence type="ECO:0000256" key="3">
    <source>
        <dbReference type="ARBA" id="ARBA00022490"/>
    </source>
</evidence>
<dbReference type="AlphaFoldDB" id="A0AAE0JSJ2"/>
<feature type="compositionally biased region" description="Basic and acidic residues" evidence="8">
    <location>
        <begin position="23"/>
        <end position="41"/>
    </location>
</feature>
<feature type="region of interest" description="Disordered" evidence="8">
    <location>
        <begin position="1"/>
        <end position="73"/>
    </location>
</feature>
<evidence type="ECO:0000256" key="6">
    <source>
        <dbReference type="ARBA" id="ARBA00047342"/>
    </source>
</evidence>
<dbReference type="SUPFAM" id="SSF52799">
    <property type="entry name" value="(Phosphotyrosine protein) phosphatases II"/>
    <property type="match status" value="1"/>
</dbReference>